<evidence type="ECO:0000256" key="1">
    <source>
        <dbReference type="SAM" id="Phobius"/>
    </source>
</evidence>
<keyword evidence="1" id="KW-0472">Membrane</keyword>
<dbReference type="InterPro" id="IPR019635">
    <property type="entry name" value="DUF2500"/>
</dbReference>
<dbReference type="Gene3D" id="2.40.50.660">
    <property type="match status" value="1"/>
</dbReference>
<feature type="transmembrane region" description="Helical" evidence="1">
    <location>
        <begin position="6"/>
        <end position="31"/>
    </location>
</feature>
<gene>
    <name evidence="2" type="ORF">IEO70_09405</name>
</gene>
<proteinExistence type="predicted"/>
<reference evidence="2" key="1">
    <citation type="submission" date="2020-09" db="EMBL/GenBank/DDBJ databases">
        <title>Bacillus faecalis sp. nov., a moderately halophilic bacterium isolated from cow faeces.</title>
        <authorList>
            <person name="Jiang L."/>
            <person name="Lee J."/>
        </authorList>
    </citation>
    <scope>NUCLEOTIDE SEQUENCE</scope>
    <source>
        <strain evidence="2">AGMB 02131</strain>
    </source>
</reference>
<evidence type="ECO:0000313" key="2">
    <source>
        <dbReference type="EMBL" id="MBD3108584.1"/>
    </source>
</evidence>
<comment type="caution">
    <text evidence="2">The sequence shown here is derived from an EMBL/GenBank/DDBJ whole genome shotgun (WGS) entry which is preliminary data.</text>
</comment>
<dbReference type="Proteomes" id="UP000602076">
    <property type="component" value="Unassembled WGS sequence"/>
</dbReference>
<keyword evidence="1" id="KW-1133">Transmembrane helix</keyword>
<dbReference type="AlphaFoldDB" id="A0A927D051"/>
<name>A0A927D051_9BACI</name>
<sequence>MMYEDTMFSIAPIFIGIVFVIVIGVIVVSMVKGVATWSKNNNSPILEVQSKVVTKRMSVRGGGGDSHAHTSYFVTFEVTSGDRIELQVNGQQYGLLVEGDYGNLKFQGTRYLGFSRSVA</sequence>
<dbReference type="RefSeq" id="WP_190998126.1">
    <property type="nucleotide sequence ID" value="NZ_JACXSI010000020.1"/>
</dbReference>
<evidence type="ECO:0000313" key="3">
    <source>
        <dbReference type="Proteomes" id="UP000602076"/>
    </source>
</evidence>
<organism evidence="2 3">
    <name type="scientific">Peribacillus faecalis</name>
    <dbReference type="NCBI Taxonomy" id="2772559"/>
    <lineage>
        <taxon>Bacteria</taxon>
        <taxon>Bacillati</taxon>
        <taxon>Bacillota</taxon>
        <taxon>Bacilli</taxon>
        <taxon>Bacillales</taxon>
        <taxon>Bacillaceae</taxon>
        <taxon>Peribacillus</taxon>
    </lineage>
</organism>
<accession>A0A927D051</accession>
<keyword evidence="3" id="KW-1185">Reference proteome</keyword>
<keyword evidence="1" id="KW-0812">Transmembrane</keyword>
<protein>
    <submittedName>
        <fullName evidence="2">DUF2500 domain-containing protein</fullName>
    </submittedName>
</protein>
<dbReference type="Pfam" id="PF10694">
    <property type="entry name" value="DUF2500"/>
    <property type="match status" value="1"/>
</dbReference>
<dbReference type="EMBL" id="JACXSI010000020">
    <property type="protein sequence ID" value="MBD3108584.1"/>
    <property type="molecule type" value="Genomic_DNA"/>
</dbReference>